<gene>
    <name evidence="12" type="primary">LOC100908620</name>
</gene>
<sequence>MFCYMLSAAQAILRQQALLENSQSGQNCEGPSLQDSLRASTDSKDNEEDEEELSVDDEGDKRDESSNQASARQKDGEASNSEAPHEETEDEANDANNKWKASEKDLKFSIEKILSPAFGNDFWAQFPFSRPEMELLQLQSLAGNLQRLQQLHLEQAKAVQGSSSQMQTMQSLASLQSCLKAMPQNVGLGLRQQENLPIAASAGLNNLQLSALQSMQHLHNLQLMQGRKSPENRKRRRSSDEASPSRTPESSSLPPARIPRLVERQEDSESQDTIHEDRLKGPQSDEAAAGSSEEGAIGPDKRGLWPAWVYCTRYSDRPSSGPRSKRTKRKEKSDEKRPRTAFTADQLQRLKKEFQENKYLTEKRRQDLASELGLNESQIKIWFQNKRAKLKKSTGRPNPLALELMAQGLYNHSTVGPDGELVHDDMDDGR</sequence>
<keyword evidence="11" id="KW-1185">Reference proteome</keyword>
<proteinExistence type="inferred from homology"/>
<dbReference type="InterPro" id="IPR009057">
    <property type="entry name" value="Homeodomain-like_sf"/>
</dbReference>
<evidence type="ECO:0000313" key="12">
    <source>
        <dbReference type="RefSeq" id="XP_028966694.1"/>
    </source>
</evidence>
<accession>A0AAJ7SDM7</accession>
<dbReference type="GO" id="GO:0009653">
    <property type="term" value="P:anatomical structure morphogenesis"/>
    <property type="evidence" value="ECO:0007669"/>
    <property type="project" value="UniProtKB-ARBA"/>
</dbReference>
<evidence type="ECO:0000256" key="8">
    <source>
        <dbReference type="RuleBase" id="RU510713"/>
    </source>
</evidence>
<dbReference type="PANTHER" id="PTHR24341:SF6">
    <property type="entry name" value="HOMEOBOX PROTEIN INVECTED"/>
    <property type="match status" value="1"/>
</dbReference>
<keyword evidence="5 6" id="KW-0539">Nucleus</keyword>
<dbReference type="Pfam" id="PF10525">
    <property type="entry name" value="Engrail_1_C_sig"/>
    <property type="match status" value="1"/>
</dbReference>
<dbReference type="InterPro" id="IPR050720">
    <property type="entry name" value="Engrailed_Homeobox_TFs"/>
</dbReference>
<dbReference type="CDD" id="cd00086">
    <property type="entry name" value="homeodomain"/>
    <property type="match status" value="1"/>
</dbReference>
<dbReference type="Pfam" id="PF00046">
    <property type="entry name" value="Homeodomain"/>
    <property type="match status" value="1"/>
</dbReference>
<feature type="compositionally biased region" description="Low complexity" evidence="9">
    <location>
        <begin position="284"/>
        <end position="298"/>
    </location>
</feature>
<keyword evidence="2" id="KW-0217">Developmental protein</keyword>
<dbReference type="RefSeq" id="XP_028966694.1">
    <property type="nucleotide sequence ID" value="XM_029110861.1"/>
</dbReference>
<dbReference type="Proteomes" id="UP000694867">
    <property type="component" value="Unplaced"/>
</dbReference>
<reference evidence="12" key="1">
    <citation type="submission" date="2025-08" db="UniProtKB">
        <authorList>
            <consortium name="RefSeq"/>
        </authorList>
    </citation>
    <scope>IDENTIFICATION</scope>
</reference>
<evidence type="ECO:0000313" key="11">
    <source>
        <dbReference type="Proteomes" id="UP000694867"/>
    </source>
</evidence>
<dbReference type="GO" id="GO:0030182">
    <property type="term" value="P:neuron differentiation"/>
    <property type="evidence" value="ECO:0007669"/>
    <property type="project" value="TreeGrafter"/>
</dbReference>
<evidence type="ECO:0000256" key="3">
    <source>
        <dbReference type="ARBA" id="ARBA00023125"/>
    </source>
</evidence>
<keyword evidence="3 6" id="KW-0238">DNA-binding</keyword>
<dbReference type="GO" id="GO:0000978">
    <property type="term" value="F:RNA polymerase II cis-regulatory region sequence-specific DNA binding"/>
    <property type="evidence" value="ECO:0007669"/>
    <property type="project" value="TreeGrafter"/>
</dbReference>
<feature type="region of interest" description="Disordered" evidence="9">
    <location>
        <begin position="223"/>
        <end position="300"/>
    </location>
</feature>
<comment type="similarity">
    <text evidence="8">Belongs to the Engrailed homeobox family.</text>
</comment>
<dbReference type="InterPro" id="IPR001356">
    <property type="entry name" value="HD"/>
</dbReference>
<keyword evidence="4 6" id="KW-0371">Homeobox</keyword>
<evidence type="ECO:0000256" key="2">
    <source>
        <dbReference type="ARBA" id="ARBA00022473"/>
    </source>
</evidence>
<evidence type="ECO:0000259" key="10">
    <source>
        <dbReference type="PROSITE" id="PS50071"/>
    </source>
</evidence>
<evidence type="ECO:0000256" key="9">
    <source>
        <dbReference type="SAM" id="MobiDB-lite"/>
    </source>
</evidence>
<dbReference type="InterPro" id="IPR000747">
    <property type="entry name" value="HD_engrailed"/>
</dbReference>
<evidence type="ECO:0000256" key="7">
    <source>
        <dbReference type="RuleBase" id="RU000682"/>
    </source>
</evidence>
<dbReference type="GO" id="GO:0000981">
    <property type="term" value="F:DNA-binding transcription factor activity, RNA polymerase II-specific"/>
    <property type="evidence" value="ECO:0007669"/>
    <property type="project" value="InterPro"/>
</dbReference>
<evidence type="ECO:0000256" key="6">
    <source>
        <dbReference type="PROSITE-ProRule" id="PRU00108"/>
    </source>
</evidence>
<evidence type="ECO:0000256" key="1">
    <source>
        <dbReference type="ARBA" id="ARBA00004123"/>
    </source>
</evidence>
<dbReference type="PROSITE" id="PS00033">
    <property type="entry name" value="ENGRAILED"/>
    <property type="match status" value="1"/>
</dbReference>
<dbReference type="SMART" id="SM00389">
    <property type="entry name" value="HOX"/>
    <property type="match status" value="1"/>
</dbReference>
<feature type="compositionally biased region" description="Acidic residues" evidence="9">
    <location>
        <begin position="45"/>
        <end position="58"/>
    </location>
</feature>
<dbReference type="GeneID" id="100908620"/>
<dbReference type="Gene3D" id="1.10.10.60">
    <property type="entry name" value="Homeodomain-like"/>
    <property type="match status" value="1"/>
</dbReference>
<dbReference type="FunFam" id="1.10.10.60:FF:000189">
    <property type="entry name" value="Homeobox protein engrailed-like"/>
    <property type="match status" value="1"/>
</dbReference>
<dbReference type="SUPFAM" id="SSF46689">
    <property type="entry name" value="Homeodomain-like"/>
    <property type="match status" value="1"/>
</dbReference>
<protein>
    <recommendedName>
        <fullName evidence="8">Homeobox protein engrailed-like</fullName>
    </recommendedName>
</protein>
<dbReference type="KEGG" id="goe:100908620"/>
<dbReference type="PRINTS" id="PR00031">
    <property type="entry name" value="HTHREPRESSR"/>
</dbReference>
<comment type="subcellular location">
    <subcellularLocation>
        <location evidence="1 6 7">Nucleus</location>
    </subcellularLocation>
</comment>
<dbReference type="GO" id="GO:0005634">
    <property type="term" value="C:nucleus"/>
    <property type="evidence" value="ECO:0007669"/>
    <property type="project" value="UniProtKB-SubCell"/>
</dbReference>
<dbReference type="InterPro" id="IPR019549">
    <property type="entry name" value="Homeobox-engrailed_C-terminal"/>
</dbReference>
<dbReference type="AlphaFoldDB" id="A0AAJ7SDM7"/>
<dbReference type="InterPro" id="IPR000047">
    <property type="entry name" value="HTH_motif"/>
</dbReference>
<feature type="compositionally biased region" description="Polar residues" evidence="9">
    <location>
        <begin position="22"/>
        <end position="39"/>
    </location>
</feature>
<feature type="compositionally biased region" description="Basic and acidic residues" evidence="9">
    <location>
        <begin position="260"/>
        <end position="280"/>
    </location>
</feature>
<dbReference type="PROSITE" id="PS00027">
    <property type="entry name" value="HOMEOBOX_1"/>
    <property type="match status" value="1"/>
</dbReference>
<feature type="DNA-binding region" description="Homeobox" evidence="6">
    <location>
        <begin position="335"/>
        <end position="394"/>
    </location>
</feature>
<feature type="region of interest" description="Disordered" evidence="9">
    <location>
        <begin position="316"/>
        <end position="341"/>
    </location>
</feature>
<dbReference type="PRINTS" id="PR00024">
    <property type="entry name" value="HOMEOBOX"/>
</dbReference>
<feature type="region of interest" description="Disordered" evidence="9">
    <location>
        <begin position="22"/>
        <end position="97"/>
    </location>
</feature>
<dbReference type="InterPro" id="IPR017970">
    <property type="entry name" value="Homeobox_CS"/>
</dbReference>
<dbReference type="PANTHER" id="PTHR24341">
    <property type="entry name" value="HOMEOBOX PROTEIN ENGRAILED"/>
    <property type="match status" value="1"/>
</dbReference>
<dbReference type="InterPro" id="IPR020479">
    <property type="entry name" value="HD_metazoa"/>
</dbReference>
<dbReference type="PROSITE" id="PS50071">
    <property type="entry name" value="HOMEOBOX_2"/>
    <property type="match status" value="1"/>
</dbReference>
<evidence type="ECO:0000256" key="4">
    <source>
        <dbReference type="ARBA" id="ARBA00023155"/>
    </source>
</evidence>
<dbReference type="InterPro" id="IPR019737">
    <property type="entry name" value="Homeobox-engrailed_CS"/>
</dbReference>
<organism evidence="11 12">
    <name type="scientific">Galendromus occidentalis</name>
    <name type="common">western predatory mite</name>
    <dbReference type="NCBI Taxonomy" id="34638"/>
    <lineage>
        <taxon>Eukaryota</taxon>
        <taxon>Metazoa</taxon>
        <taxon>Ecdysozoa</taxon>
        <taxon>Arthropoda</taxon>
        <taxon>Chelicerata</taxon>
        <taxon>Arachnida</taxon>
        <taxon>Acari</taxon>
        <taxon>Parasitiformes</taxon>
        <taxon>Mesostigmata</taxon>
        <taxon>Gamasina</taxon>
        <taxon>Phytoseioidea</taxon>
        <taxon>Phytoseiidae</taxon>
        <taxon>Typhlodrominae</taxon>
        <taxon>Galendromus</taxon>
    </lineage>
</organism>
<feature type="compositionally biased region" description="Polar residues" evidence="9">
    <location>
        <begin position="241"/>
        <end position="253"/>
    </location>
</feature>
<evidence type="ECO:0000256" key="5">
    <source>
        <dbReference type="ARBA" id="ARBA00023242"/>
    </source>
</evidence>
<dbReference type="PRINTS" id="PR00026">
    <property type="entry name" value="ENGRAILED"/>
</dbReference>
<name>A0AAJ7SDM7_9ACAR</name>
<feature type="domain" description="Homeobox" evidence="10">
    <location>
        <begin position="333"/>
        <end position="393"/>
    </location>
</feature>